<feature type="compositionally biased region" description="Low complexity" evidence="1">
    <location>
        <begin position="51"/>
        <end position="60"/>
    </location>
</feature>
<name>A0AAD4GTH1_ASPNN</name>
<dbReference type="PANTHER" id="PTHR47784">
    <property type="entry name" value="STEROL UPTAKE CONTROL PROTEIN 2"/>
    <property type="match status" value="1"/>
</dbReference>
<accession>A0AAD4GTH1</accession>
<dbReference type="Pfam" id="PF11951">
    <property type="entry name" value="Fungal_trans_2"/>
    <property type="match status" value="1"/>
</dbReference>
<proteinExistence type="predicted"/>
<dbReference type="AlphaFoldDB" id="A0AAD4GTH1"/>
<feature type="compositionally biased region" description="Basic residues" evidence="1">
    <location>
        <begin position="27"/>
        <end position="49"/>
    </location>
</feature>
<protein>
    <submittedName>
        <fullName evidence="2">Uncharacterized protein</fullName>
    </submittedName>
</protein>
<keyword evidence="3" id="KW-1185">Reference proteome</keyword>
<evidence type="ECO:0000313" key="2">
    <source>
        <dbReference type="EMBL" id="KAF9888626.1"/>
    </source>
</evidence>
<dbReference type="GO" id="GO:0001228">
    <property type="term" value="F:DNA-binding transcription activator activity, RNA polymerase II-specific"/>
    <property type="evidence" value="ECO:0007669"/>
    <property type="project" value="TreeGrafter"/>
</dbReference>
<comment type="caution">
    <text evidence="2">The sequence shown here is derived from an EMBL/GenBank/DDBJ whole genome shotgun (WGS) entry which is preliminary data.</text>
</comment>
<evidence type="ECO:0000313" key="3">
    <source>
        <dbReference type="Proteomes" id="UP001194746"/>
    </source>
</evidence>
<sequence length="417" mass="48024">MHITRTTRYPTEDMETDMDKAAMQNKIRSRRSHNKSRLGCRNCKRRRVKVSNSPESGSASPSPPARVSQQLFRFKPSKYQPLSRSSPNEEEHASEVNSIGVQCNLATTYSGSGGISIPDLQLYHQYLISTYRTLVWEPEDVNQVWKIHIPCWGFKSPSVLHLILAVSALHLGHQNPELRDDYIRQADNHFTFGVRSVTAILSHLDPENCQMVYISAVLICLIYFGHGPPPGEYIVFSDSGKAEWLVYMRGVRSILHSYHERIFTGILEPAPSQDAEVMGPLNEELLRHHNRLDEAMVFIKHQIMDESRRQLYIEAATNLSSTFNEAYRTRGAGRDGISLMAPVIGWIYRLPEEFVCLLEEKDSFALIILAHWSILLRYMGTCWLMDAWDRHVISGIRLSLHEDFHQWIEWPWVVIHE</sequence>
<evidence type="ECO:0000256" key="1">
    <source>
        <dbReference type="SAM" id="MobiDB-lite"/>
    </source>
</evidence>
<organism evidence="2 3">
    <name type="scientific">Aspergillus nanangensis</name>
    <dbReference type="NCBI Taxonomy" id="2582783"/>
    <lineage>
        <taxon>Eukaryota</taxon>
        <taxon>Fungi</taxon>
        <taxon>Dikarya</taxon>
        <taxon>Ascomycota</taxon>
        <taxon>Pezizomycotina</taxon>
        <taxon>Eurotiomycetes</taxon>
        <taxon>Eurotiomycetidae</taxon>
        <taxon>Eurotiales</taxon>
        <taxon>Aspergillaceae</taxon>
        <taxon>Aspergillus</taxon>
        <taxon>Aspergillus subgen. Circumdati</taxon>
    </lineage>
</organism>
<reference evidence="2" key="2">
    <citation type="submission" date="2020-02" db="EMBL/GenBank/DDBJ databases">
        <authorList>
            <person name="Gilchrist C.L.M."/>
            <person name="Chooi Y.-H."/>
        </authorList>
    </citation>
    <scope>NUCLEOTIDE SEQUENCE</scope>
    <source>
        <strain evidence="2">MST-FP2251</strain>
    </source>
</reference>
<dbReference type="EMBL" id="VCAU01000045">
    <property type="protein sequence ID" value="KAF9888626.1"/>
    <property type="molecule type" value="Genomic_DNA"/>
</dbReference>
<gene>
    <name evidence="2" type="ORF">FE257_008558</name>
</gene>
<dbReference type="Proteomes" id="UP001194746">
    <property type="component" value="Unassembled WGS sequence"/>
</dbReference>
<feature type="region of interest" description="Disordered" evidence="1">
    <location>
        <begin position="1"/>
        <end position="67"/>
    </location>
</feature>
<dbReference type="PANTHER" id="PTHR47784:SF5">
    <property type="entry name" value="STEROL UPTAKE CONTROL PROTEIN 2"/>
    <property type="match status" value="1"/>
</dbReference>
<dbReference type="InterPro" id="IPR053157">
    <property type="entry name" value="Sterol_Uptake_Regulator"/>
</dbReference>
<reference evidence="2" key="1">
    <citation type="journal article" date="2019" name="Beilstein J. Org. Chem.">
        <title>Nanangenines: drimane sesquiterpenoids as the dominant metabolite cohort of a novel Australian fungus, Aspergillus nanangensis.</title>
        <authorList>
            <person name="Lacey H.J."/>
            <person name="Gilchrist C.L.M."/>
            <person name="Crombie A."/>
            <person name="Kalaitzis J.A."/>
            <person name="Vuong D."/>
            <person name="Rutledge P.J."/>
            <person name="Turner P."/>
            <person name="Pitt J.I."/>
            <person name="Lacey E."/>
            <person name="Chooi Y.H."/>
            <person name="Piggott A.M."/>
        </authorList>
    </citation>
    <scope>NUCLEOTIDE SEQUENCE</scope>
    <source>
        <strain evidence="2">MST-FP2251</strain>
    </source>
</reference>
<dbReference type="InterPro" id="IPR021858">
    <property type="entry name" value="Fun_TF"/>
</dbReference>